<evidence type="ECO:0000256" key="8">
    <source>
        <dbReference type="HAMAP-Rule" id="MF_00855"/>
    </source>
</evidence>
<dbReference type="RefSeq" id="WP_168568956.1">
    <property type="nucleotide sequence ID" value="NZ_CP051167.1"/>
</dbReference>
<evidence type="ECO:0000256" key="7">
    <source>
        <dbReference type="ARBA" id="ARBA00024446"/>
    </source>
</evidence>
<keyword evidence="3 8" id="KW-0143">Chaperone</keyword>
<keyword evidence="5 8" id="KW-1282">Carboxysome</keyword>
<keyword evidence="2 8" id="KW-0602">Photosynthesis</keyword>
<comment type="function">
    <text evidence="8">An RbcL-specific chaperone. The central cleft of the RbcX homodimer (RbcX2) binds the C-terminus of an RbcL monomer, stabilizing the C-terminus and probably preventing its reassociation with chaperonin GroEL-ES. At the same time the peripheral region of RbcX2 binds a second RbcL monomer, bridging the RbcL homodimers in the correct orientation. The RbcX2(2)-bound RbcL dimers then assemble into the RbcL8 core (RbcL8-(RbcX2)8). RbcS binding triggers the release of RbcX2.</text>
</comment>
<dbReference type="InterPro" id="IPR038052">
    <property type="entry name" value="Chaperonin_RbcX_sf"/>
</dbReference>
<dbReference type="NCBIfam" id="NF047598">
    <property type="entry name" value="ChaprRbcXCyano"/>
    <property type="match status" value="1"/>
</dbReference>
<comment type="subcellular location">
    <subcellularLocation>
        <location evidence="8">Carboxysome</location>
    </subcellularLocation>
    <subcellularLocation>
        <location evidence="8">Cytoplasm</location>
    </subcellularLocation>
    <text evidence="8">Most protein is cytoplasmic, but some is in the carboxysome.</text>
</comment>
<dbReference type="EMBL" id="CP051167">
    <property type="protein sequence ID" value="QIZ70801.1"/>
    <property type="molecule type" value="Genomic_DNA"/>
</dbReference>
<dbReference type="InterPro" id="IPR046381">
    <property type="entry name" value="RbcX"/>
</dbReference>
<evidence type="ECO:0000256" key="3">
    <source>
        <dbReference type="ARBA" id="ARBA00023186"/>
    </source>
</evidence>
<keyword evidence="7" id="KW-1283">Bacterial microcompartment</keyword>
<dbReference type="GO" id="GO:0044183">
    <property type="term" value="F:protein folding chaperone"/>
    <property type="evidence" value="ECO:0007669"/>
    <property type="project" value="InterPro"/>
</dbReference>
<dbReference type="HAMAP" id="MF_00855">
    <property type="entry name" value="RbcX"/>
    <property type="match status" value="1"/>
</dbReference>
<dbReference type="Proteomes" id="UP000500857">
    <property type="component" value="Chromosome"/>
</dbReference>
<comment type="domain">
    <text evidence="8">The homodimer has 2 functional domains, a central cleft essential for production of soluble RbcL in which the RbcL peptide binds, and a polar surface which plays a role in correct RbcL subunit arrangement.</text>
</comment>
<sequence length="133" mass="15262">MDIKQIAKSTAKVLASYLTYQAMRTVMAQLSETNPPLAYWLQSFSKSDKMQDGEAYLEDLMQAKPDLALRMMTVRAHLAEEISDFLPEMVRTNIQQANMEHRRQHLERMTSISVGDRDREDTASRPNADEHSS</sequence>
<dbReference type="KEGG" id="oxy:HCG48_09560"/>
<gene>
    <name evidence="8" type="primary">rbcX</name>
    <name evidence="10" type="ORF">HCG48_09560</name>
</gene>
<dbReference type="Gene3D" id="1.10.1200.210">
    <property type="entry name" value="Chaperonin-like RbcX"/>
    <property type="match status" value="1"/>
</dbReference>
<evidence type="ECO:0000256" key="4">
    <source>
        <dbReference type="ARBA" id="ARBA00023300"/>
    </source>
</evidence>
<dbReference type="AlphaFoldDB" id="A0A6H1TW54"/>
<dbReference type="PANTHER" id="PTHR33791">
    <property type="entry name" value="CHAPERONIN-LIKE RBCX PROTEIN 1, CHLOROPLASTIC"/>
    <property type="match status" value="1"/>
</dbReference>
<dbReference type="PANTHER" id="PTHR33791:SF1">
    <property type="entry name" value="RUBISCO CHAPERONE RBCX"/>
    <property type="match status" value="1"/>
</dbReference>
<dbReference type="Pfam" id="PF02341">
    <property type="entry name" value="RbcX"/>
    <property type="match status" value="1"/>
</dbReference>
<evidence type="ECO:0000313" key="11">
    <source>
        <dbReference type="Proteomes" id="UP000500857"/>
    </source>
</evidence>
<dbReference type="GO" id="GO:0005737">
    <property type="term" value="C:cytoplasm"/>
    <property type="evidence" value="ECO:0007669"/>
    <property type="project" value="UniProtKB-SubCell"/>
</dbReference>
<dbReference type="SUPFAM" id="SSF158615">
    <property type="entry name" value="RbcX-like"/>
    <property type="match status" value="1"/>
</dbReference>
<accession>A0A6H1TW54</accession>
<keyword evidence="11" id="KW-1185">Reference proteome</keyword>
<protein>
    <recommendedName>
        <fullName evidence="6 8">RuBisCO chaperone RbcX</fullName>
    </recommendedName>
</protein>
<evidence type="ECO:0000256" key="9">
    <source>
        <dbReference type="SAM" id="MobiDB-lite"/>
    </source>
</evidence>
<proteinExistence type="inferred from homology"/>
<evidence type="ECO:0000313" key="10">
    <source>
        <dbReference type="EMBL" id="QIZ70801.1"/>
    </source>
</evidence>
<feature type="region of interest" description="Disordered" evidence="9">
    <location>
        <begin position="101"/>
        <end position="133"/>
    </location>
</feature>
<organism evidence="10 11">
    <name type="scientific">Oxynema aestuarii AP17</name>
    <dbReference type="NCBI Taxonomy" id="2064643"/>
    <lineage>
        <taxon>Bacteria</taxon>
        <taxon>Bacillati</taxon>
        <taxon>Cyanobacteriota</taxon>
        <taxon>Cyanophyceae</taxon>
        <taxon>Oscillatoriophycideae</taxon>
        <taxon>Oscillatoriales</taxon>
        <taxon>Oscillatoriaceae</taxon>
        <taxon>Oxynema</taxon>
        <taxon>Oxynema aestuarii</taxon>
    </lineage>
</organism>
<dbReference type="GO" id="GO:0015977">
    <property type="term" value="P:carbon fixation"/>
    <property type="evidence" value="ECO:0007669"/>
    <property type="project" value="UniProtKB-UniRule"/>
</dbReference>
<evidence type="ECO:0000256" key="5">
    <source>
        <dbReference type="ARBA" id="ARBA00023669"/>
    </source>
</evidence>
<comment type="similarity">
    <text evidence="8">Belongs to the RbcX family.</text>
</comment>
<evidence type="ECO:0000256" key="6">
    <source>
        <dbReference type="ARBA" id="ARBA00023866"/>
    </source>
</evidence>
<feature type="compositionally biased region" description="Basic and acidic residues" evidence="9">
    <location>
        <begin position="115"/>
        <end position="133"/>
    </location>
</feature>
<evidence type="ECO:0000256" key="2">
    <source>
        <dbReference type="ARBA" id="ARBA00022531"/>
    </source>
</evidence>
<dbReference type="GO" id="GO:0110102">
    <property type="term" value="P:ribulose bisphosphate carboxylase complex assembly"/>
    <property type="evidence" value="ECO:0007669"/>
    <property type="project" value="UniProtKB-UniRule"/>
</dbReference>
<keyword evidence="1 8" id="KW-0963">Cytoplasm</keyword>
<reference evidence="10 11" key="1">
    <citation type="submission" date="2020-04" db="EMBL/GenBank/DDBJ databases">
        <authorList>
            <person name="Basu S."/>
            <person name="Maruthanayagam V."/>
            <person name="Chakraborty S."/>
            <person name="Pramanik A."/>
            <person name="Mukherjee J."/>
            <person name="Brink B."/>
        </authorList>
    </citation>
    <scope>NUCLEOTIDE SEQUENCE [LARGE SCALE GENOMIC DNA]</scope>
    <source>
        <strain evidence="10 11">AP17</strain>
    </source>
</reference>
<evidence type="ECO:0000256" key="1">
    <source>
        <dbReference type="ARBA" id="ARBA00022490"/>
    </source>
</evidence>
<keyword evidence="4 8" id="KW-0120">Carbon dioxide fixation</keyword>
<dbReference type="GO" id="GO:0015979">
    <property type="term" value="P:photosynthesis"/>
    <property type="evidence" value="ECO:0007669"/>
    <property type="project" value="UniProtKB-KW"/>
</dbReference>
<comment type="subunit">
    <text evidence="8">Homodimer. Interacts with the exposed C-terminal peptide of RbcL via its central cleft, contacts a second RbcL monomer via its peripheral polar surface.</text>
</comment>
<dbReference type="GO" id="GO:0031470">
    <property type="term" value="C:carboxysome"/>
    <property type="evidence" value="ECO:0007669"/>
    <property type="project" value="UniProtKB-SubCell"/>
</dbReference>
<dbReference type="InterPro" id="IPR003435">
    <property type="entry name" value="Chaperonin_RcbX"/>
</dbReference>
<name>A0A6H1TW54_9CYAN</name>